<dbReference type="EMBL" id="VUAA01000010">
    <property type="protein sequence ID" value="KAA1254648.1"/>
    <property type="molecule type" value="Genomic_DNA"/>
</dbReference>
<evidence type="ECO:0000259" key="12">
    <source>
        <dbReference type="Pfam" id="PF02223"/>
    </source>
</evidence>
<dbReference type="GO" id="GO:0006233">
    <property type="term" value="P:dTDP biosynthetic process"/>
    <property type="evidence" value="ECO:0007669"/>
    <property type="project" value="InterPro"/>
</dbReference>
<evidence type="ECO:0000256" key="4">
    <source>
        <dbReference type="ARBA" id="ARBA00022679"/>
    </source>
</evidence>
<dbReference type="GO" id="GO:0005829">
    <property type="term" value="C:cytosol"/>
    <property type="evidence" value="ECO:0007669"/>
    <property type="project" value="TreeGrafter"/>
</dbReference>
<dbReference type="GO" id="GO:0006227">
    <property type="term" value="P:dUDP biosynthetic process"/>
    <property type="evidence" value="ECO:0007669"/>
    <property type="project" value="TreeGrafter"/>
</dbReference>
<dbReference type="Proteomes" id="UP000323225">
    <property type="component" value="Unassembled WGS sequence"/>
</dbReference>
<keyword evidence="7 11" id="KW-0418">Kinase</keyword>
<evidence type="ECO:0000256" key="8">
    <source>
        <dbReference type="ARBA" id="ARBA00022840"/>
    </source>
</evidence>
<evidence type="ECO:0000313" key="14">
    <source>
        <dbReference type="Proteomes" id="UP000323225"/>
    </source>
</evidence>
<dbReference type="PROSITE" id="PS01331">
    <property type="entry name" value="THYMIDYLATE_KINASE"/>
    <property type="match status" value="1"/>
</dbReference>
<keyword evidence="4 11" id="KW-0808">Transferase</keyword>
<comment type="caution">
    <text evidence="13">The sequence shown here is derived from an EMBL/GenBank/DDBJ whole genome shotgun (WGS) entry which is preliminary data.</text>
</comment>
<dbReference type="EC" id="2.7.4.9" evidence="2 11"/>
<organism evidence="13 14">
    <name type="scientific">Vibrio cholerae</name>
    <dbReference type="NCBI Taxonomy" id="666"/>
    <lineage>
        <taxon>Bacteria</taxon>
        <taxon>Pseudomonadati</taxon>
        <taxon>Pseudomonadota</taxon>
        <taxon>Gammaproteobacteria</taxon>
        <taxon>Vibrionales</taxon>
        <taxon>Vibrionaceae</taxon>
        <taxon>Vibrio</taxon>
    </lineage>
</organism>
<evidence type="ECO:0000256" key="2">
    <source>
        <dbReference type="ARBA" id="ARBA00012980"/>
    </source>
</evidence>
<keyword evidence="8 11" id="KW-0067">ATP-binding</keyword>
<gene>
    <name evidence="11 13" type="primary">tmk</name>
    <name evidence="13" type="ORF">F0M16_10300</name>
</gene>
<dbReference type="Pfam" id="PF02223">
    <property type="entry name" value="Thymidylate_kin"/>
    <property type="match status" value="1"/>
</dbReference>
<feature type="domain" description="Thymidylate kinase-like" evidence="12">
    <location>
        <begin position="5"/>
        <end position="194"/>
    </location>
</feature>
<feature type="binding site" evidence="11">
    <location>
        <begin position="7"/>
        <end position="14"/>
    </location>
    <ligand>
        <name>ATP</name>
        <dbReference type="ChEBI" id="CHEBI:30616"/>
    </ligand>
</feature>
<dbReference type="NCBIfam" id="TIGR00041">
    <property type="entry name" value="DTMP_kinase"/>
    <property type="match status" value="1"/>
</dbReference>
<evidence type="ECO:0000256" key="7">
    <source>
        <dbReference type="ARBA" id="ARBA00022777"/>
    </source>
</evidence>
<evidence type="ECO:0000256" key="11">
    <source>
        <dbReference type="HAMAP-Rule" id="MF_00165"/>
    </source>
</evidence>
<dbReference type="InterPro" id="IPR039430">
    <property type="entry name" value="Thymidylate_kin-like_dom"/>
</dbReference>
<dbReference type="PANTHER" id="PTHR10344:SF4">
    <property type="entry name" value="UMP-CMP KINASE 2, MITOCHONDRIAL"/>
    <property type="match status" value="1"/>
</dbReference>
<dbReference type="InterPro" id="IPR027417">
    <property type="entry name" value="P-loop_NTPase"/>
</dbReference>
<evidence type="ECO:0000256" key="5">
    <source>
        <dbReference type="ARBA" id="ARBA00022727"/>
    </source>
</evidence>
<comment type="similarity">
    <text evidence="1 11">Belongs to the thymidylate kinase family.</text>
</comment>
<dbReference type="SUPFAM" id="SSF52540">
    <property type="entry name" value="P-loop containing nucleoside triphosphate hydrolases"/>
    <property type="match status" value="1"/>
</dbReference>
<dbReference type="HAMAP" id="MF_00165">
    <property type="entry name" value="Thymidylate_kinase"/>
    <property type="match status" value="1"/>
</dbReference>
<proteinExistence type="inferred from homology"/>
<evidence type="ECO:0000256" key="10">
    <source>
        <dbReference type="ARBA" id="ARBA00048743"/>
    </source>
</evidence>
<evidence type="ECO:0000313" key="13">
    <source>
        <dbReference type="EMBL" id="KAA1254648.1"/>
    </source>
</evidence>
<name>A0A5Q6PIC2_VIBCL</name>
<keyword evidence="6 11" id="KW-0547">Nucleotide-binding</keyword>
<dbReference type="InterPro" id="IPR018095">
    <property type="entry name" value="Thymidylate_kin_CS"/>
</dbReference>
<comment type="function">
    <text evidence="11">Phosphorylation of dTMP to form dTDP in both de novo and salvage pathways of dTTP synthesis.</text>
</comment>
<dbReference type="Gene3D" id="3.40.50.300">
    <property type="entry name" value="P-loop containing nucleotide triphosphate hydrolases"/>
    <property type="match status" value="1"/>
</dbReference>
<dbReference type="GO" id="GO:0004798">
    <property type="term" value="F:dTMP kinase activity"/>
    <property type="evidence" value="ECO:0007669"/>
    <property type="project" value="UniProtKB-UniRule"/>
</dbReference>
<accession>A0A5Q6PIC2</accession>
<comment type="catalytic activity">
    <reaction evidence="10 11">
        <text>dTMP + ATP = dTDP + ADP</text>
        <dbReference type="Rhea" id="RHEA:13517"/>
        <dbReference type="ChEBI" id="CHEBI:30616"/>
        <dbReference type="ChEBI" id="CHEBI:58369"/>
        <dbReference type="ChEBI" id="CHEBI:63528"/>
        <dbReference type="ChEBI" id="CHEBI:456216"/>
        <dbReference type="EC" id="2.7.4.9"/>
    </reaction>
</comment>
<sequence>MFIVIEGVDGAGKSEQISRVCSYFASLGFDVEITREPGGTPAAEAIRSVLLDDSFEEVIHSETEMLLFLASRNQHYKNKIKENLQNGKFVVCDRFEPSTYVYQCMNDNSLFSSYNALKKAIGFKCEPDLTFVLDIPYETYEERMISRGKRNRLDPNGKEDFDKIRNRYKEYCWLNPHAICIDGVGTMDEVFERIKTHLDNESRL</sequence>
<dbReference type="AlphaFoldDB" id="A0A5Q6PIC2"/>
<protein>
    <recommendedName>
        <fullName evidence="3 11">Thymidylate kinase</fullName>
        <ecNumber evidence="2 11">2.7.4.9</ecNumber>
    </recommendedName>
    <alternativeName>
        <fullName evidence="9 11">dTMP kinase</fullName>
    </alternativeName>
</protein>
<evidence type="ECO:0000256" key="3">
    <source>
        <dbReference type="ARBA" id="ARBA00017144"/>
    </source>
</evidence>
<dbReference type="GO" id="GO:0005524">
    <property type="term" value="F:ATP binding"/>
    <property type="evidence" value="ECO:0007669"/>
    <property type="project" value="UniProtKB-UniRule"/>
</dbReference>
<dbReference type="GO" id="GO:0006235">
    <property type="term" value="P:dTTP biosynthetic process"/>
    <property type="evidence" value="ECO:0007669"/>
    <property type="project" value="UniProtKB-UniRule"/>
</dbReference>
<dbReference type="CDD" id="cd01672">
    <property type="entry name" value="TMPK"/>
    <property type="match status" value="1"/>
</dbReference>
<keyword evidence="5 11" id="KW-0545">Nucleotide biosynthesis</keyword>
<evidence type="ECO:0000256" key="6">
    <source>
        <dbReference type="ARBA" id="ARBA00022741"/>
    </source>
</evidence>
<evidence type="ECO:0000256" key="1">
    <source>
        <dbReference type="ARBA" id="ARBA00009776"/>
    </source>
</evidence>
<evidence type="ECO:0000256" key="9">
    <source>
        <dbReference type="ARBA" id="ARBA00029962"/>
    </source>
</evidence>
<dbReference type="PANTHER" id="PTHR10344">
    <property type="entry name" value="THYMIDYLATE KINASE"/>
    <property type="match status" value="1"/>
</dbReference>
<reference evidence="13 14" key="1">
    <citation type="submission" date="2019-09" db="EMBL/GenBank/DDBJ databases">
        <authorList>
            <person name="Kritzky A."/>
            <person name="Schelkanova E.Y."/>
            <person name="Alkhova Z.V."/>
            <person name="Smirnova N.I."/>
        </authorList>
    </citation>
    <scope>NUCLEOTIDE SEQUENCE [LARGE SCALE GENOMIC DNA]</scope>
    <source>
        <strain evidence="13 14">M1526</strain>
    </source>
</reference>
<dbReference type="InterPro" id="IPR018094">
    <property type="entry name" value="Thymidylate_kinase"/>
</dbReference>